<dbReference type="PANTHER" id="PTHR24220">
    <property type="entry name" value="IMPORT ATP-BINDING PROTEIN"/>
    <property type="match status" value="1"/>
</dbReference>
<reference evidence="5 6" key="1">
    <citation type="submission" date="2020-07" db="EMBL/GenBank/DDBJ databases">
        <title>Characterization and genome sequencing of isolate MD1, a novel member within the family Lachnospiraceae.</title>
        <authorList>
            <person name="Rettenmaier R."/>
            <person name="Di Bello L."/>
            <person name="Zinser C."/>
            <person name="Scheitz K."/>
            <person name="Liebl W."/>
            <person name="Zverlov V."/>
        </authorList>
    </citation>
    <scope>NUCLEOTIDE SEQUENCE [LARGE SCALE GENOMIC DNA]</scope>
    <source>
        <strain evidence="5 6">MD1</strain>
    </source>
</reference>
<dbReference type="InterPro" id="IPR015854">
    <property type="entry name" value="ABC_transpr_LolD-like"/>
</dbReference>
<dbReference type="PROSITE" id="PS50893">
    <property type="entry name" value="ABC_TRANSPORTER_2"/>
    <property type="match status" value="1"/>
</dbReference>
<dbReference type="Proteomes" id="UP000574276">
    <property type="component" value="Unassembled WGS sequence"/>
</dbReference>
<dbReference type="CDD" id="cd03255">
    <property type="entry name" value="ABC_MJ0796_LolCDE_FtsE"/>
    <property type="match status" value="1"/>
</dbReference>
<dbReference type="GO" id="GO:0005886">
    <property type="term" value="C:plasma membrane"/>
    <property type="evidence" value="ECO:0007669"/>
    <property type="project" value="TreeGrafter"/>
</dbReference>
<dbReference type="AlphaFoldDB" id="A0A839K1N8"/>
<dbReference type="SMART" id="SM00382">
    <property type="entry name" value="AAA"/>
    <property type="match status" value="1"/>
</dbReference>
<dbReference type="InterPro" id="IPR027417">
    <property type="entry name" value="P-loop_NTPase"/>
</dbReference>
<evidence type="ECO:0000313" key="5">
    <source>
        <dbReference type="EMBL" id="MBB2183327.1"/>
    </source>
</evidence>
<organism evidence="5 6">
    <name type="scientific">Variimorphobacter saccharofermentans</name>
    <dbReference type="NCBI Taxonomy" id="2755051"/>
    <lineage>
        <taxon>Bacteria</taxon>
        <taxon>Bacillati</taxon>
        <taxon>Bacillota</taxon>
        <taxon>Clostridia</taxon>
        <taxon>Lachnospirales</taxon>
        <taxon>Lachnospiraceae</taxon>
        <taxon>Variimorphobacter</taxon>
    </lineage>
</organism>
<name>A0A839K1N8_9FIRM</name>
<keyword evidence="3 5" id="KW-0067">ATP-binding</keyword>
<proteinExistence type="predicted"/>
<dbReference type="EMBL" id="JACEGA010000001">
    <property type="protein sequence ID" value="MBB2183327.1"/>
    <property type="molecule type" value="Genomic_DNA"/>
</dbReference>
<sequence length="230" mass="25408">MIQLNGVSLAYRDGTKALNDVNLQIKPGELVYITGPSGSGKTSLLKLLMGVETPTSGTLEVFGVNIRKGNARRIRRLRKAYGPVFQEFKLIDGRSAIENVMMGMRFLGVSPKKMRESATNALIRVGLEHKIKAKVEHLSWGEIQRVAIARAVARKPRLIIADEPTGNLDHANALKILELLTSFRDKDTTVIITSHATHLIEGQAEATYIRVNNGNITVEQRGEQNENTDL</sequence>
<dbReference type="Pfam" id="PF00005">
    <property type="entry name" value="ABC_tran"/>
    <property type="match status" value="1"/>
</dbReference>
<dbReference type="GO" id="GO:0016887">
    <property type="term" value="F:ATP hydrolysis activity"/>
    <property type="evidence" value="ECO:0007669"/>
    <property type="project" value="InterPro"/>
</dbReference>
<accession>A0A839K1N8</accession>
<keyword evidence="6" id="KW-1185">Reference proteome</keyword>
<dbReference type="GO" id="GO:0022857">
    <property type="term" value="F:transmembrane transporter activity"/>
    <property type="evidence" value="ECO:0007669"/>
    <property type="project" value="TreeGrafter"/>
</dbReference>
<dbReference type="GO" id="GO:0005524">
    <property type="term" value="F:ATP binding"/>
    <property type="evidence" value="ECO:0007669"/>
    <property type="project" value="UniProtKB-KW"/>
</dbReference>
<protein>
    <submittedName>
        <fullName evidence="5">ABC transporter ATP-binding protein</fullName>
    </submittedName>
</protein>
<comment type="caution">
    <text evidence="5">The sequence shown here is derived from an EMBL/GenBank/DDBJ whole genome shotgun (WGS) entry which is preliminary data.</text>
</comment>
<dbReference type="Gene3D" id="3.40.50.300">
    <property type="entry name" value="P-loop containing nucleotide triphosphate hydrolases"/>
    <property type="match status" value="1"/>
</dbReference>
<keyword evidence="2" id="KW-0547">Nucleotide-binding</keyword>
<evidence type="ECO:0000256" key="3">
    <source>
        <dbReference type="ARBA" id="ARBA00022840"/>
    </source>
</evidence>
<evidence type="ECO:0000313" key="6">
    <source>
        <dbReference type="Proteomes" id="UP000574276"/>
    </source>
</evidence>
<evidence type="ECO:0000256" key="1">
    <source>
        <dbReference type="ARBA" id="ARBA00022448"/>
    </source>
</evidence>
<dbReference type="InterPro" id="IPR003593">
    <property type="entry name" value="AAA+_ATPase"/>
</dbReference>
<dbReference type="RefSeq" id="WP_228352988.1">
    <property type="nucleotide sequence ID" value="NZ_JACEGA010000001.1"/>
</dbReference>
<feature type="domain" description="ABC transporter" evidence="4">
    <location>
        <begin position="2"/>
        <end position="230"/>
    </location>
</feature>
<evidence type="ECO:0000256" key="2">
    <source>
        <dbReference type="ARBA" id="ARBA00022741"/>
    </source>
</evidence>
<keyword evidence="1" id="KW-0813">Transport</keyword>
<evidence type="ECO:0000259" key="4">
    <source>
        <dbReference type="PROSITE" id="PS50893"/>
    </source>
</evidence>
<gene>
    <name evidence="5" type="ORF">H0486_10605</name>
</gene>
<dbReference type="SUPFAM" id="SSF52540">
    <property type="entry name" value="P-loop containing nucleoside triphosphate hydrolases"/>
    <property type="match status" value="1"/>
</dbReference>
<dbReference type="InterPro" id="IPR017911">
    <property type="entry name" value="MacB-like_ATP-bd"/>
</dbReference>
<dbReference type="InterPro" id="IPR003439">
    <property type="entry name" value="ABC_transporter-like_ATP-bd"/>
</dbReference>
<dbReference type="PANTHER" id="PTHR24220:SF470">
    <property type="entry name" value="CELL DIVISION ATP-BINDING PROTEIN FTSE"/>
    <property type="match status" value="1"/>
</dbReference>